<dbReference type="Proteomes" id="UP000010384">
    <property type="component" value="Chromosome"/>
</dbReference>
<dbReference type="STRING" id="251229.Chro_0405"/>
<evidence type="ECO:0000313" key="2">
    <source>
        <dbReference type="EMBL" id="AFY85955.1"/>
    </source>
</evidence>
<name>K9TTR8_CHRTP</name>
<keyword evidence="1" id="KW-1133">Transmembrane helix</keyword>
<protein>
    <submittedName>
        <fullName evidence="2">Uncharacterized protein</fullName>
    </submittedName>
</protein>
<keyword evidence="1" id="KW-0472">Membrane</keyword>
<dbReference type="HOGENOM" id="CLU_2647944_0_0_3"/>
<dbReference type="InParanoid" id="K9TTR8"/>
<sequence>MTTAENESLQLFLNSLTENQLLWLHFFNNFLFEFSILGGMLTLFVIAGEPQFILNSDSLLRSVHKKVILILIVVVK</sequence>
<evidence type="ECO:0000256" key="1">
    <source>
        <dbReference type="SAM" id="Phobius"/>
    </source>
</evidence>
<gene>
    <name evidence="2" type="ORF">Chro_0405</name>
</gene>
<reference evidence="2 3" key="1">
    <citation type="submission" date="2012-06" db="EMBL/GenBank/DDBJ databases">
        <title>Finished chromosome of genome of Chroococcidiopsis thermalis PCC 7203.</title>
        <authorList>
            <consortium name="US DOE Joint Genome Institute"/>
            <person name="Gugger M."/>
            <person name="Coursin T."/>
            <person name="Rippka R."/>
            <person name="Tandeau De Marsac N."/>
            <person name="Huntemann M."/>
            <person name="Wei C.-L."/>
            <person name="Han J."/>
            <person name="Detter J.C."/>
            <person name="Han C."/>
            <person name="Tapia R."/>
            <person name="Davenport K."/>
            <person name="Daligault H."/>
            <person name="Erkkila T."/>
            <person name="Gu W."/>
            <person name="Munk A.C.C."/>
            <person name="Teshima H."/>
            <person name="Xu Y."/>
            <person name="Chain P."/>
            <person name="Chen A."/>
            <person name="Krypides N."/>
            <person name="Mavromatis K."/>
            <person name="Markowitz V."/>
            <person name="Szeto E."/>
            <person name="Ivanova N."/>
            <person name="Mikhailova N."/>
            <person name="Ovchinnikova G."/>
            <person name="Pagani I."/>
            <person name="Pati A."/>
            <person name="Goodwin L."/>
            <person name="Peters L."/>
            <person name="Pitluck S."/>
            <person name="Woyke T."/>
            <person name="Kerfeld C."/>
        </authorList>
    </citation>
    <scope>NUCLEOTIDE SEQUENCE [LARGE SCALE GENOMIC DNA]</scope>
    <source>
        <strain evidence="2 3">PCC 7203</strain>
    </source>
</reference>
<keyword evidence="1" id="KW-0812">Transmembrane</keyword>
<organism evidence="2 3">
    <name type="scientific">Chroococcidiopsis thermalis (strain PCC 7203)</name>
    <dbReference type="NCBI Taxonomy" id="251229"/>
    <lineage>
        <taxon>Bacteria</taxon>
        <taxon>Bacillati</taxon>
        <taxon>Cyanobacteriota</taxon>
        <taxon>Cyanophyceae</taxon>
        <taxon>Chroococcidiopsidales</taxon>
        <taxon>Chroococcidiopsidaceae</taxon>
        <taxon>Chroococcidiopsis</taxon>
    </lineage>
</organism>
<evidence type="ECO:0000313" key="3">
    <source>
        <dbReference type="Proteomes" id="UP000010384"/>
    </source>
</evidence>
<keyword evidence="3" id="KW-1185">Reference proteome</keyword>
<accession>K9TTR8</accession>
<dbReference type="KEGG" id="cthe:Chro_0405"/>
<dbReference type="AlphaFoldDB" id="K9TTR8"/>
<feature type="transmembrane region" description="Helical" evidence="1">
    <location>
        <begin position="22"/>
        <end position="46"/>
    </location>
</feature>
<dbReference type="EMBL" id="CP003597">
    <property type="protein sequence ID" value="AFY85955.1"/>
    <property type="molecule type" value="Genomic_DNA"/>
</dbReference>
<proteinExistence type="predicted"/>